<reference evidence="1" key="1">
    <citation type="submission" date="2019-08" db="EMBL/GenBank/DDBJ databases">
        <authorList>
            <person name="Kucharzyk K."/>
            <person name="Murdoch R.W."/>
            <person name="Higgins S."/>
            <person name="Loffler F."/>
        </authorList>
    </citation>
    <scope>NUCLEOTIDE SEQUENCE</scope>
</reference>
<name>A0A645IJY6_9ZZZZ</name>
<sequence>MKKSRLFVYLAVIAVLIAALALMGASCSVSTANVKNAVMTTSVDAEGKPMDSVTSFQVNAPVYAVAELHNAPDDTLITFRWYAAGELVDEVRLNNTLTDQYIQSSVDGIAQPGDYSVEIYIDEREEPDASLQFSVQ</sequence>
<proteinExistence type="predicted"/>
<gene>
    <name evidence="1" type="ORF">SDC9_198949</name>
</gene>
<dbReference type="EMBL" id="VSSQ01116284">
    <property type="protein sequence ID" value="MPN51306.1"/>
    <property type="molecule type" value="Genomic_DNA"/>
</dbReference>
<evidence type="ECO:0008006" key="2">
    <source>
        <dbReference type="Google" id="ProtNLM"/>
    </source>
</evidence>
<evidence type="ECO:0000313" key="1">
    <source>
        <dbReference type="EMBL" id="MPN51306.1"/>
    </source>
</evidence>
<dbReference type="PROSITE" id="PS51257">
    <property type="entry name" value="PROKAR_LIPOPROTEIN"/>
    <property type="match status" value="1"/>
</dbReference>
<protein>
    <recommendedName>
        <fullName evidence="2">Ig-like domain-containing protein</fullName>
    </recommendedName>
</protein>
<comment type="caution">
    <text evidence="1">The sequence shown here is derived from an EMBL/GenBank/DDBJ whole genome shotgun (WGS) entry which is preliminary data.</text>
</comment>
<organism evidence="1">
    <name type="scientific">bioreactor metagenome</name>
    <dbReference type="NCBI Taxonomy" id="1076179"/>
    <lineage>
        <taxon>unclassified sequences</taxon>
        <taxon>metagenomes</taxon>
        <taxon>ecological metagenomes</taxon>
    </lineage>
</organism>
<dbReference type="AlphaFoldDB" id="A0A645IJY6"/>
<accession>A0A645IJY6</accession>